<dbReference type="PROSITE" id="PS50002">
    <property type="entry name" value="SH3"/>
    <property type="match status" value="1"/>
</dbReference>
<dbReference type="Ensembl" id="ENSXETT00000076685">
    <property type="protein sequence ID" value="ENSXETP00000089564"/>
    <property type="gene ID" value="ENSXETG00000004531"/>
</dbReference>
<dbReference type="CDD" id="cd11933">
    <property type="entry name" value="SH3_Nebulin_C"/>
    <property type="match status" value="1"/>
</dbReference>
<feature type="compositionally biased region" description="Low complexity" evidence="5">
    <location>
        <begin position="6326"/>
        <end position="6335"/>
    </location>
</feature>
<evidence type="ECO:0000256" key="2">
    <source>
        <dbReference type="ARBA" id="ARBA00022737"/>
    </source>
</evidence>
<dbReference type="SMART" id="SM00227">
    <property type="entry name" value="NEBU"/>
    <property type="match status" value="175"/>
</dbReference>
<evidence type="ECO:0000256" key="1">
    <source>
        <dbReference type="ARBA" id="ARBA00022443"/>
    </source>
</evidence>
<dbReference type="PANTHER" id="PTHR11039">
    <property type="entry name" value="NEBULIN"/>
    <property type="match status" value="1"/>
</dbReference>
<proteinExistence type="predicted"/>
<dbReference type="InterPro" id="IPR055297">
    <property type="entry name" value="NEBU/NEBL"/>
</dbReference>
<dbReference type="InterPro" id="IPR036028">
    <property type="entry name" value="SH3-like_dom_sf"/>
</dbReference>
<gene>
    <name evidence="7" type="primary">neb</name>
</gene>
<keyword evidence="2" id="KW-0677">Repeat</keyword>
<dbReference type="InterPro" id="IPR001452">
    <property type="entry name" value="SH3_domain"/>
</dbReference>
<feature type="region of interest" description="Disordered" evidence="5">
    <location>
        <begin position="18"/>
        <end position="55"/>
    </location>
</feature>
<feature type="region of interest" description="Disordered" evidence="5">
    <location>
        <begin position="6370"/>
        <end position="6400"/>
    </location>
</feature>
<dbReference type="InterPro" id="IPR013998">
    <property type="entry name" value="Nebulin-like"/>
</dbReference>
<protein>
    <submittedName>
        <fullName evidence="7">Nebulin</fullName>
    </submittedName>
</protein>
<feature type="domain" description="SH3" evidence="6">
    <location>
        <begin position="6398"/>
        <end position="6457"/>
    </location>
</feature>
<evidence type="ECO:0000256" key="4">
    <source>
        <dbReference type="PROSITE-ProRule" id="PRU00192"/>
    </source>
</evidence>
<dbReference type="Bgee" id="ENSXETG00000004531">
    <property type="expression patterns" value="Expressed in skeletal muscle tissue and 6 other cell types or tissues"/>
</dbReference>
<organism evidence="7">
    <name type="scientific">Xenopus tropicalis</name>
    <name type="common">Western clawed frog</name>
    <name type="synonym">Silurana tropicalis</name>
    <dbReference type="NCBI Taxonomy" id="8364"/>
    <lineage>
        <taxon>Eukaryota</taxon>
        <taxon>Metazoa</taxon>
        <taxon>Chordata</taxon>
        <taxon>Craniata</taxon>
        <taxon>Vertebrata</taxon>
        <taxon>Euteleostomi</taxon>
        <taxon>Amphibia</taxon>
        <taxon>Batrachia</taxon>
        <taxon>Anura</taxon>
        <taxon>Pipoidea</taxon>
        <taxon>Pipidae</taxon>
        <taxon>Xenopodinae</taxon>
        <taxon>Xenopus</taxon>
        <taxon>Silurana</taxon>
    </lineage>
</organism>
<dbReference type="Xenbase" id="XB-GENE-954344">
    <property type="gene designation" value="neb"/>
</dbReference>
<dbReference type="InterPro" id="IPR035629">
    <property type="entry name" value="Nebulin_SH3"/>
</dbReference>
<dbReference type="PRINTS" id="PR00510">
    <property type="entry name" value="NEBULIN"/>
</dbReference>
<name>A0A6I8S8P8_XENTR</name>
<dbReference type="GeneTree" id="ENSGT00940000154533"/>
<keyword evidence="3" id="KW-0009">Actin-binding</keyword>
<reference evidence="7" key="2">
    <citation type="submission" date="2020-05" db="UniProtKB">
        <authorList>
            <consortium name="Ensembl"/>
        </authorList>
    </citation>
    <scope>IDENTIFICATION</scope>
</reference>
<dbReference type="PROSITE" id="PS51216">
    <property type="entry name" value="NEBULIN"/>
    <property type="match status" value="130"/>
</dbReference>
<evidence type="ECO:0000256" key="5">
    <source>
        <dbReference type="SAM" id="MobiDB-lite"/>
    </source>
</evidence>
<dbReference type="GO" id="GO:0051015">
    <property type="term" value="F:actin filament binding"/>
    <property type="evidence" value="ECO:0007669"/>
    <property type="project" value="InterPro"/>
</dbReference>
<dbReference type="SUPFAM" id="SSF50044">
    <property type="entry name" value="SH3-domain"/>
    <property type="match status" value="1"/>
</dbReference>
<dbReference type="FunFam" id="2.30.30.40:FF:000007">
    <property type="entry name" value="nebulin isoform X1"/>
    <property type="match status" value="1"/>
</dbReference>
<evidence type="ECO:0000259" key="6">
    <source>
        <dbReference type="PROSITE" id="PS50002"/>
    </source>
</evidence>
<evidence type="ECO:0000256" key="3">
    <source>
        <dbReference type="ARBA" id="ARBA00023203"/>
    </source>
</evidence>
<feature type="region of interest" description="Disordered" evidence="5">
    <location>
        <begin position="6318"/>
        <end position="6337"/>
    </location>
</feature>
<dbReference type="Pfam" id="PF00880">
    <property type="entry name" value="Nebulin"/>
    <property type="match status" value="95"/>
</dbReference>
<accession>A0A6I8S8P8</accession>
<sequence length="6457" mass="746859">MADDEEIEEYEYYYEETIIEEGEEVEPKGSGPAGPSGPAVSTGQPERKRVKKKIDTSKFMTPYLAHSKKMQDIFSQNKYKEKYEKHRGEPYAITTDTPELRRIKKAQNQLSEVKYRMGGQIARTDCHVDEKARDIEHAKKVSQQVSKVLYKQNWEDTKEKYLLPPDAPELVQAVKNTTLFSKKLYTADWDEDKTLYFPYSDSPELRRVAKAQKALSDINYKKGHNEQKLQFSSVADRPDIEMAKKVTQQLSDVKYREDYQKKIRGKWSQTPCYEIAVARMNADNLSDRKYQEDFENIKDQINFVQTETPEYKVNKKARLNASTVQYKADYEKSKGPTAYHTLPATENPLLRQLRVAGNALSDKLYKDLYEKSRGSSINYCDTPKFKIDNVLKNFSDLKYKDHYQKNVVGHYVGSYEDPYMRHCAKVSNIRSDKNYKADYEDEKTNCYFPQTVTQEYEAQKKLNQCKDYVYKQHPDQIAFTQVADSPVIVQAQINSKQLSDLNYKEKYEKEKFKCSIPEDSPFILQSRLNAYNLSDKWYKYDWDKAKAKKFDIKIDAIPLVAAKANRRKASDVEYKKDYEKNKGKMVGALSIQDDPKMLLSAQASRNRSDILYKKDYENSKTKYSAPLDMIPVQMAKKAQSIASNLDYKHLIHSYFYPPDSVNLSLAKKAYTIQSDVDYKSDYNNWVKGCGWVPYGSMDVEKAKKASQILNEKKYRQHPDTIKFTSVEDDPVMVQSKLNQKLRSDILYKSEGEKVIHKYSLPADVPGFIQARVNAYNLSDNYYKQGLEELKSKGYDLKPDAISIKVAKAARHAASDVQYKKNYEKQKGKLVGFRSLQDDPKLVHYMHVAKMQSEREYKKDYEKAKTKYNTPLDMVNVVAAKKAQDIASGIHYKQLRHHYTYLPDAMSIELSKKMMEIQSDNLYKADMNNWMKGIGWIPIGSLDVEKAKKAAAALNEKKYRQHPDTIKFTSVVDSPVMVQAKTNALQLSDKLYKSSGEKIIHKYHLPPDVPQFIQARCNAANVSDKYYKQDWMKTIAKGHHVLGDAISIVAAKSSRNIASDYKYKQAYEKARGKHVGFRSLQDDPKLVHFMDVAKKQSDREYKKDYEKTKTKYHTPLDMVSITAAKKSQEVATNINYKQLVHHYTYLPDAMSVELSRKGMEIQSDNVYKQDYNNWFKGIGWIPLGSLEVEKVKKAGDAISEKKYRQHPDTIKFTSVADSMELALAQSNTKQRSDLLYKAEGEKVKHKYALNPDDPNFIQARVNALNISESNYKANWIKHLAKGYDLKPDAISVKAAKASRNIASDFKYKEAYQKARGKHVGFRSLQDDPKLVHYMHVAKIQSDREYKKDYEKSKTKYHTPLDMFSVTAAKKAQEVSTNATYKQPLHAYTLLPDAMNLELSRNMMQIQSDNLYKSDFNNWLKGVGWVPIGSLDVENAKKIKDYSEKKYRQNPDQWKFSIPTDAMDQVLAKANAQTMNKKLYIDAWEKDKTKIHVMPDTPEILQSRVNQQNTSDKLYKLAWEQHKKKGYDLKPDAISIKAARASRDIASDYKYKKAYEQTRGKHIGFRSLQDDPKLVHFMHVAKMQSDREYKKNYEQSKTKFHTPVDMFSVTAAKLAQNVATNTNYKRLIHSYNLLPDAMPLALTRNMMQIQSDNVYKSEYNECLKGVGWIPYLSQEAEKNKKAMEIVSEKKYRQHPDTLKFTSLPDSMEMVLAKNNALTLNKSLYTQAWEKDKTTIHVMPDAPEFLQAKVNAINISEKKYKEALEKSKKKGYDLRADAISIKAARASRDIASDYKYKKNYEMGRGKMVGFRNLQDDPKLVHYMNVAKMQSDREYKKDYEKTKTKYHTPVTMFSVMAAKEAQAVATNVNYKRLIHKYILLPDAMNVQLAKNMNQIQSDNEYKSDYNAWYKGMGWTPIGSLDVEKSKKAMEIVSEAKYREHPSKFRFTRLTDAMDMELAKQNAQVMNKRKYIDDWEKEKTKIHVMPDTPEILQAKQNMTTFSQKQYRLGWEEAIKKGYDLRPDAISIKAAKASRDIASDFKYKTAYRKQQGHHVGFRSLQDDPKSVWAMHVAKIQSNKEYKKDFEKWKTKFNMPVDMLGFLLAKKCQTLVSDVDYKRPPHNWTCLPDQIAFVQAQKVYEIQSDNSYKADYNEFMRGVGWIPFGSQEAEKNKKAMQIVSEKKYRQHPDKLKFTSLPDSMELVLAKNNAQIMNRKLYTEAWEKDKIQIHVMPDTPEILQAKANLANTSEKLYKSGYEEIKKKGYDLRVDAISIKAAKASRDIASEFKYKAAYRKQQGHHIGFRSLQDDPKSVWAMHVAKIQSDKEYKKDFEKWKTKFNMPVDMLGFLLAKKCQTLVSDIDYKNILHKWTCLPDQNDVVQARKTYEIQSDVAYKADLQWLRGIGWSPIGSLDVEKNKRASLIQSDHKYRQHPDKIRFTSVPDSMEMTLAKSNAEIMNKRLYTQAWNKDKTQIHIMPDTPEVELAKQNKINFSEKKYREAMELAKQKGYDLRPDAISIKAARASRDIASDYKYKTAYRKQVGHHVGCRNILDDPKLVWSMHLAKIQSNREYKKDFEKWKTKFNMPVDMLDILLAKKCQTLVSDIDYRRRLHQWTCLPDQNDVIHARKAYDLQSDNQYKADLQWLKGIGWVPIGSLDVEKSKKAGDIISENKYRQRPDTIKFTSVTDSMEVVLAKANADIMNKRLYTGAWEKDKTTIHIMPDTPEITLARQNKINFSESLYKQSLEEAKKKGYDLRVDAITIKAAKASRDIASDFKYKTGYRKQLGHHVGFRNLQDDPKSVWAMHVAKIQSNREYKKDFEKWKTKFNMPVDMLDILLAKKCQTLVSDIDYKRPLHKWTCLPDQNDVIHARKTYDLQSDNQYKADLSWLRGVGWVPIGSLEVEKNKRAGEILSDHKYRQKPDSIKFTSVTDSLELNLAKANADLMNKRLYTDAWNQDKTTIHVMPDTPEIILAKANRINFSEKLYKLAVEQSKKKGYDLRSDAISIKAAKASRDIVSDFKYKTGYRKQRGHHVGFRSLADDPKSVWAMHVAKIQSDREYKKEFEKQKTKYQSPVEMLSVLLAKNCQKLVSDIDYRHHLHQWTCLPDQNDVIQAKKAYDLQSDAVYKSDLEWLRGIGWVPVGSLEVLKSKRAGEILSDNKYRQKPDTLKFTSIPDSMPLVLAKNNAIQQSNKLYTEAWDTDKRTIHVMPDTPEILLAKSNSVNVSNKAYTQGWEETKKKGYDLRVDAISIKSAKASRNIISDFKYKTGYRKQQGHHIGFRSLADDPKSVWAVHIGKIQSDREYKKEFEKQKTKYQSPVEMLSVLLAKNCQKLVSDIDYRHHLHQWTCLPDQNDVIQAKKAYDLQSDAVYKSDMEWIRGCGWIPNDSLEVNKVKKAQEIISDRKYKQAPDSLKFTSIVDSIPNVLAKANALQINKKLYTEAWDTDKRTIHVMPDTPEILLAKSNSVNVSKKLYELDWEAAKNKGYDLRVDAIPIKRARASRDIASDFKYKTGYRKQQGHHVGFRSLQDDPKSVWAMHIAKIQSDREYKKEFEKQKTKYNTPVEMLSVLLAKNCQKLVSDIDYRHHLHQWTCLPDQNDVIQAKKAYDLQSDAVYKSDLEWIRGCGWMPNGSLEVNKVRKAQEIISDKQYRQNPDTLKFTSVVDLPAIVLSKANALQLSDYVYKDAWNKEKTKFSLPADTPEMVLSKANSVNISDKLYRLAMEENKKKGYDLRSDAISIKAAKASRDIVSDYKYKTGYRKQQGHHVGFRSLQDDPKSVWAMHIAKIQSDRVYKKEFEKQKTKYNTPVEMLSVLLAKNCQKLVSDIDYRHHLHQWTCLPDQNDVIQAKKAYDLQSDAVYKSDLEWIRGCGWIPHESLEVKKVKNAQTILNDRMYRQPASSLKFTSVVDLPGIVLAKTNADQISESKYKEAWETDKRTIHVMPDTPEIMLSRANAINVSNKLYRMGWDKVKMIYDLKPDAIAIKAARASRDIASDYKYKKTHEKEKGHYIGAKSAKDDNKISWYLHASKLPSDLEYKKNFEKTKTKVNLPADMVSILSAKLCQTLVSDIDYRRYLHQWTCLPDQNDVIQAKKAYELQSDAVYKSDLEWIRGIGWMPNDSCEVKKVKHAQDILSERKYRTKPETMKFTAVTDRVDYVSAKQGADILNDYKYREAWNNIKTKYTAVNDSPLLLTAKEAAKNVNDKLYKSGWENIKATGYLLPKDAVQLTHAKKSSLAQSELKYKAEYIKQRGHYIGVSSLNDDPKLRWFKHINLVQNDREYQKNYQKTKSKINIPGDMVSIESAKQGQQVASNIDYRHYLHQWTCHPDQNDCIQAKKAYDLQSDAIYKSDLEWIRGCGWVPLDSVEHKKVRKAQELVNERFYKKDAQDNFSNYTHVVDTPPVVLAKLNSVITSDLKYKETFNLEKGHYIGSADTPQLSHSREMSKLTSEKLYKDSWDSSKALGYQLPPDYWPLVGAKQARLASSDIKYKELHEKEKGHYLAGGKINDFQSVVQSLQFQKMRNMLAYHKAYEDNKTKIHIPKDMLNNVLAKKCQQILSDIEYRHYLHEWTCLPDEQGVIHARKANEILSDVLYKDDLNWLKGLGCYVWDTPEIVRAKSSYNLQSQIKYTAGGKENFKNYSVVTDTPVYVTSVQSAINASDLKYKEDFNKNKDKYTTVLETVDYDRTQNLKGLFSDNIYKHAWDKVKATSYQLPPDAVPLAFAKRNKHIASQLKYREEYEKFKALYTLPKGIQDDPATARCLKVGKLPLDRLYKETYEKNKAKIHIAPDMLEIVSARETQDKVSEIDYRKYLHEWTCLPDLQLYVHARKVNEQLSDIAYKDDLHWLKGIGCFVWDTPEILHAKHAYDLRSDNKYKAKAEELKKTYTSVTDTPVYVQAVTSGKQSSDVVYHSDYEQHVRGKVTSTPNTVDLERASNANKIQSDNLYREDGVKSLPKGYTLPNDTPAITQAKKAQLIGSDVKYKEVYEHIKAKSYTLGPQDVGMVNTRKVNKILNERLYREVYHKQKDKIHTTPDTPEIRQVKATQDAISDLVYKSDYHNKLQGHMISMPFTPQTIHCRYVGEITSDNKYKEDLQWLKGLGCFLYDTPDMVRARDLRKLWSKSFYTTTAKKMLDTYSVVMDTPEYRTVQELKTHLSQFVYRAEGNKQKSIYTSVLDTPDFLRAKKGQEMQSQYLYTEVASKERPHHHADGQTPALTHAKQVKEIISEKKYKAQYEKFKHKYTSVADTPIDLRAKKAYWNASDLRYKESFENAKGKYHTVKDALDIVYHRKVTDDISDVKYKEKYVSQLGIWRSIPDRPEYYHHRAVTDSVSDFKYKEDLTWLKGIGCYAWDTPDFTLAEQNKSLYSGYKYKESFEKTKSKFKYTADNPLFNHFKYATQLANEKLYKADYEKEKTHYSVVVDDPRHLLAKTASEQISQWKYKENYEKGKDKYTAVLDTPENLRSSKASKQISDIVYKLEYNKGKAKGFTSIHDTPSLLHARKVKDRISELKYKELYEKSRGHCTVGPDAVQITTAKDAYKSISNLDYKRKYEATKAQWQWTLDRPDFLQNAKASLQQSDYEYKLDKEYYKGYKLSVTDDKNTVLALKNNEMNSDVKYKKKYEKGTYQGEFGVVADTPQIIHAKSISAIVSDNKYKEEGKKQLPHGTFTTLPERLDTTHVKEVTKLVSDKQYKEKFEKERGKSNYSIMLEPPDVRHAMDVAKVQSNVSYKKQAKANLNYTSIADRPDIQKATQAAKLISDIQYKAKAREEAGRAVSIIGRPDIELAQEVSKLTSQTEYTKGKMWGHGAASYDTPMMRQLKKANELTSNVKYKENFSKDKGKKPQYDLKEAKIYQTFKDAHTLASEVKYKADLKKLHKPVTDMAESLNMQHITSTSKLASEVKYKEKYEKEKGKAMLDFETPTFVTAKEAQHMQSEKEYKKDLEECIKGRNLSGLEVTPALLHVKYATKIASEKEYRKDLDDTIKGRGLTVLEETPELLRAKNATQILNEKEYKKTLETEIKGRGLALALETPDFQRAKNATDIASQIKYKQSAEMDKANYTTVVDTPEIIHAQQVRNLASQKKYKEEAERTMSYYVPVLDTPEMQRVRENQKNFSTLQYQGDLKNIKGKVTVVKDTPEILRVKENQKNFSSILYKEEVGTGTSIGQTPEMERIKRTQDAISTIKYKESIGKGTPIPDLPEVKRVKETQKNISSVLYSDSFRKQIQGRAAYVMDTPEMRRVRESQKHISLIKYHEDFEKQKGSFTPVVTDPVTERVKKNMIDFSDINYRGIQRKVVEMERRRNDQEQDVNDLRVWRTNPGSVFDYDPAEDNIQSRSLHMLTVQARRSREQSRSASALSLSAGDEKSELSEAVDHHHSYYSNSGLYTTTVTGYKQAKTTELPQQRSSSVATQLTTASSVPSHPSTTGKSFKAMYDYRAADDDEVSFKDGDTIVNVQTIDEGWMYGTVQRTGKTGMLPANYLESI</sequence>
<evidence type="ECO:0000313" key="7">
    <source>
        <dbReference type="Ensembl" id="ENSXETP00000089564"/>
    </source>
</evidence>
<dbReference type="GO" id="GO:0030018">
    <property type="term" value="C:Z disc"/>
    <property type="evidence" value="ECO:0007669"/>
    <property type="project" value="InterPro"/>
</dbReference>
<reference evidence="7" key="1">
    <citation type="journal article" date="2010" name="Science">
        <title>The genome of the Western clawed frog Xenopus tropicalis.</title>
        <authorList>
            <person name="Hellsten U."/>
            <person name="Harland R.M."/>
            <person name="Gilchrist M.J."/>
            <person name="Hendrix D."/>
            <person name="Jurka J."/>
            <person name="Kapitonov V."/>
            <person name="Ovcharenko I."/>
            <person name="Putnam N.H."/>
            <person name="Shu S."/>
            <person name="Taher L."/>
            <person name="Blitz I.L."/>
            <person name="Blumberg B."/>
            <person name="Dichmann D.S."/>
            <person name="Dubchak I."/>
            <person name="Amaya E."/>
            <person name="Detter J.C."/>
            <person name="Fletcher R."/>
            <person name="Gerhard D.S."/>
            <person name="Goodstein D."/>
            <person name="Graves T."/>
            <person name="Grigoriev I.V."/>
            <person name="Grimwood J."/>
            <person name="Kawashima T."/>
            <person name="Lindquist E."/>
            <person name="Lucas S.M."/>
            <person name="Mead P.E."/>
            <person name="Mitros T."/>
            <person name="Ogino H."/>
            <person name="Ohta Y."/>
            <person name="Poliakov A.V."/>
            <person name="Pollet N."/>
            <person name="Robert J."/>
            <person name="Salamov A."/>
            <person name="Sater A.K."/>
            <person name="Schmutz J."/>
            <person name="Terry A."/>
            <person name="Vize P.D."/>
            <person name="Warren W.C."/>
            <person name="Wells D."/>
            <person name="Wills A."/>
            <person name="Wilson R.K."/>
            <person name="Zimmerman L.B."/>
            <person name="Zorn A.M."/>
            <person name="Grainger R."/>
            <person name="Grammer T."/>
            <person name="Khokha M.K."/>
            <person name="Richardson P.M."/>
            <person name="Rokhsar D.S."/>
        </authorList>
    </citation>
    <scope>NUCLEOTIDE SEQUENCE [LARGE SCALE GENOMIC DNA]</scope>
    <source>
        <strain evidence="7">Nigerian</strain>
    </source>
</reference>
<keyword evidence="1 4" id="KW-0728">SH3 domain</keyword>
<dbReference type="Pfam" id="PF14604">
    <property type="entry name" value="SH3_9"/>
    <property type="match status" value="1"/>
</dbReference>
<dbReference type="Gene3D" id="2.30.30.40">
    <property type="entry name" value="SH3 Domains"/>
    <property type="match status" value="1"/>
</dbReference>
<dbReference type="PANTHER" id="PTHR11039:SF37">
    <property type="entry name" value="NEBULIN"/>
    <property type="match status" value="1"/>
</dbReference>
<dbReference type="SMART" id="SM00326">
    <property type="entry name" value="SH3"/>
    <property type="match status" value="1"/>
</dbReference>
<dbReference type="InterPro" id="IPR000900">
    <property type="entry name" value="Nebulin_repeat"/>
</dbReference>